<evidence type="ECO:0000256" key="1">
    <source>
        <dbReference type="ARBA" id="ARBA00002292"/>
    </source>
</evidence>
<keyword evidence="5" id="KW-0249">Electron transport</keyword>
<dbReference type="EMBL" id="JBHTEF010000001">
    <property type="protein sequence ID" value="MFC7581542.1"/>
    <property type="molecule type" value="Genomic_DNA"/>
</dbReference>
<dbReference type="NCBIfam" id="TIGR02194">
    <property type="entry name" value="GlrX_NrdH"/>
    <property type="match status" value="1"/>
</dbReference>
<evidence type="ECO:0000256" key="6">
    <source>
        <dbReference type="ARBA" id="ARBA00023157"/>
    </source>
</evidence>
<dbReference type="PANTHER" id="PTHR34386">
    <property type="entry name" value="GLUTAREDOXIN"/>
    <property type="match status" value="1"/>
</dbReference>
<evidence type="ECO:0000313" key="10">
    <source>
        <dbReference type="Proteomes" id="UP001596527"/>
    </source>
</evidence>
<dbReference type="RefSeq" id="WP_291494985.1">
    <property type="nucleotide sequence ID" value="NZ_JBHTEF010000001.1"/>
</dbReference>
<dbReference type="InterPro" id="IPR051548">
    <property type="entry name" value="Grx-like_ET"/>
</dbReference>
<dbReference type="Gene3D" id="3.40.30.10">
    <property type="entry name" value="Glutaredoxin"/>
    <property type="match status" value="1"/>
</dbReference>
<comment type="function">
    <text evidence="1">Electron transport system for the ribonucleotide reductase system NrdEF.</text>
</comment>
<evidence type="ECO:0000256" key="4">
    <source>
        <dbReference type="ARBA" id="ARBA00022448"/>
    </source>
</evidence>
<evidence type="ECO:0000313" key="9">
    <source>
        <dbReference type="EMBL" id="MFC7581542.1"/>
    </source>
</evidence>
<dbReference type="Proteomes" id="UP001596527">
    <property type="component" value="Unassembled WGS sequence"/>
</dbReference>
<sequence>MTITVYSKPMCVQCDATYRALDKQGLDYESVDVTRDAEALDYIKALGYQQAPVVIAGDDHWSGYRPDRIKAAASAVASAPALRVAQA</sequence>
<evidence type="ECO:0000256" key="7">
    <source>
        <dbReference type="ARBA" id="ARBA00023284"/>
    </source>
</evidence>
<protein>
    <recommendedName>
        <fullName evidence="3">Glutaredoxin-like protein NrdH</fullName>
    </recommendedName>
</protein>
<evidence type="ECO:0000256" key="5">
    <source>
        <dbReference type="ARBA" id="ARBA00022982"/>
    </source>
</evidence>
<dbReference type="Pfam" id="PF00462">
    <property type="entry name" value="Glutaredoxin"/>
    <property type="match status" value="1"/>
</dbReference>
<keyword evidence="6" id="KW-1015">Disulfide bond</keyword>
<proteinExistence type="inferred from homology"/>
<dbReference type="InterPro" id="IPR002109">
    <property type="entry name" value="Glutaredoxin"/>
</dbReference>
<dbReference type="InterPro" id="IPR036249">
    <property type="entry name" value="Thioredoxin-like_sf"/>
</dbReference>
<keyword evidence="4" id="KW-0813">Transport</keyword>
<gene>
    <name evidence="9" type="primary">nrdH</name>
    <name evidence="9" type="ORF">ACFQWG_10085</name>
</gene>
<dbReference type="SUPFAM" id="SSF52833">
    <property type="entry name" value="Thioredoxin-like"/>
    <property type="match status" value="1"/>
</dbReference>
<dbReference type="CDD" id="cd02976">
    <property type="entry name" value="NrdH"/>
    <property type="match status" value="1"/>
</dbReference>
<dbReference type="PROSITE" id="PS51354">
    <property type="entry name" value="GLUTAREDOXIN_2"/>
    <property type="match status" value="1"/>
</dbReference>
<keyword evidence="10" id="KW-1185">Reference proteome</keyword>
<dbReference type="PANTHER" id="PTHR34386:SF1">
    <property type="entry name" value="GLUTAREDOXIN-LIKE PROTEIN NRDH"/>
    <property type="match status" value="1"/>
</dbReference>
<feature type="domain" description="Glutaredoxin" evidence="8">
    <location>
        <begin position="3"/>
        <end position="61"/>
    </location>
</feature>
<evidence type="ECO:0000259" key="8">
    <source>
        <dbReference type="Pfam" id="PF00462"/>
    </source>
</evidence>
<comment type="similarity">
    <text evidence="2">Belongs to the glutaredoxin family.</text>
</comment>
<keyword evidence="7" id="KW-0676">Redox-active center</keyword>
<organism evidence="9 10">
    <name type="scientific">Schaalia naturae</name>
    <dbReference type="NCBI Taxonomy" id="635203"/>
    <lineage>
        <taxon>Bacteria</taxon>
        <taxon>Bacillati</taxon>
        <taxon>Actinomycetota</taxon>
        <taxon>Actinomycetes</taxon>
        <taxon>Actinomycetales</taxon>
        <taxon>Actinomycetaceae</taxon>
        <taxon>Schaalia</taxon>
    </lineage>
</organism>
<evidence type="ECO:0000256" key="3">
    <source>
        <dbReference type="ARBA" id="ARBA00017945"/>
    </source>
</evidence>
<comment type="caution">
    <text evidence="9">The sequence shown here is derived from an EMBL/GenBank/DDBJ whole genome shotgun (WGS) entry which is preliminary data.</text>
</comment>
<name>A0ABW2SN91_9ACTO</name>
<dbReference type="InterPro" id="IPR011909">
    <property type="entry name" value="GlrX_NrdH"/>
</dbReference>
<reference evidence="10" key="1">
    <citation type="journal article" date="2019" name="Int. J. Syst. Evol. Microbiol.">
        <title>The Global Catalogue of Microorganisms (GCM) 10K type strain sequencing project: providing services to taxonomists for standard genome sequencing and annotation.</title>
        <authorList>
            <consortium name="The Broad Institute Genomics Platform"/>
            <consortium name="The Broad Institute Genome Sequencing Center for Infectious Disease"/>
            <person name="Wu L."/>
            <person name="Ma J."/>
        </authorList>
    </citation>
    <scope>NUCLEOTIDE SEQUENCE [LARGE SCALE GENOMIC DNA]</scope>
    <source>
        <strain evidence="10">CCUG 56698</strain>
    </source>
</reference>
<evidence type="ECO:0000256" key="2">
    <source>
        <dbReference type="ARBA" id="ARBA00007787"/>
    </source>
</evidence>
<accession>A0ABW2SN91</accession>